<dbReference type="AlphaFoldDB" id="A0AAP0FB04"/>
<feature type="region of interest" description="Disordered" evidence="1">
    <location>
        <begin position="79"/>
        <end position="119"/>
    </location>
</feature>
<organism evidence="2 3">
    <name type="scientific">Stephania yunnanensis</name>
    <dbReference type="NCBI Taxonomy" id="152371"/>
    <lineage>
        <taxon>Eukaryota</taxon>
        <taxon>Viridiplantae</taxon>
        <taxon>Streptophyta</taxon>
        <taxon>Embryophyta</taxon>
        <taxon>Tracheophyta</taxon>
        <taxon>Spermatophyta</taxon>
        <taxon>Magnoliopsida</taxon>
        <taxon>Ranunculales</taxon>
        <taxon>Menispermaceae</taxon>
        <taxon>Menispermoideae</taxon>
        <taxon>Cissampelideae</taxon>
        <taxon>Stephania</taxon>
    </lineage>
</organism>
<sequence>MVRLLLTSPHLVRSRILTLFIYGFIPSKTTKSPSETIRFLLETTRSATPPPNPNQIQPNRTRIELELFDLAETESVAFNQSRDSRCARSRAIERERCDSAKNMQRRKTEEEEEEETKRA</sequence>
<gene>
    <name evidence="2" type="ORF">Syun_023043</name>
</gene>
<protein>
    <submittedName>
        <fullName evidence="2">Uncharacterized protein</fullName>
    </submittedName>
</protein>
<comment type="caution">
    <text evidence="2">The sequence shown here is derived from an EMBL/GenBank/DDBJ whole genome shotgun (WGS) entry which is preliminary data.</text>
</comment>
<accession>A0AAP0FB04</accession>
<name>A0AAP0FB04_9MAGN</name>
<reference evidence="2 3" key="1">
    <citation type="submission" date="2024-01" db="EMBL/GenBank/DDBJ databases">
        <title>Genome assemblies of Stephania.</title>
        <authorList>
            <person name="Yang L."/>
        </authorList>
    </citation>
    <scope>NUCLEOTIDE SEQUENCE [LARGE SCALE GENOMIC DNA]</scope>
    <source>
        <strain evidence="2">YNDBR</strain>
        <tissue evidence="2">Leaf</tissue>
    </source>
</reference>
<feature type="compositionally biased region" description="Acidic residues" evidence="1">
    <location>
        <begin position="110"/>
        <end position="119"/>
    </location>
</feature>
<dbReference type="Proteomes" id="UP001420932">
    <property type="component" value="Unassembled WGS sequence"/>
</dbReference>
<keyword evidence="3" id="KW-1185">Reference proteome</keyword>
<evidence type="ECO:0000313" key="2">
    <source>
        <dbReference type="EMBL" id="KAK9107032.1"/>
    </source>
</evidence>
<proteinExistence type="predicted"/>
<evidence type="ECO:0000313" key="3">
    <source>
        <dbReference type="Proteomes" id="UP001420932"/>
    </source>
</evidence>
<dbReference type="EMBL" id="JBBNAF010000010">
    <property type="protein sequence ID" value="KAK9107032.1"/>
    <property type="molecule type" value="Genomic_DNA"/>
</dbReference>
<evidence type="ECO:0000256" key="1">
    <source>
        <dbReference type="SAM" id="MobiDB-lite"/>
    </source>
</evidence>
<feature type="compositionally biased region" description="Basic and acidic residues" evidence="1">
    <location>
        <begin position="82"/>
        <end position="99"/>
    </location>
</feature>